<feature type="non-terminal residue" evidence="1">
    <location>
        <position position="1"/>
    </location>
</feature>
<feature type="non-terminal residue" evidence="1">
    <location>
        <position position="56"/>
    </location>
</feature>
<sequence length="56" mass="6589">ECVVAELINFKLQEYWEYINDLTMIGTLLNPQSKTKTFIDIKQQQDSEQVPVEDEI</sequence>
<comment type="caution">
    <text evidence="1">The sequence shown here is derived from an EMBL/GenBank/DDBJ whole genome shotgun (WGS) entry which is preliminary data.</text>
</comment>
<reference evidence="1" key="1">
    <citation type="submission" date="2021-06" db="EMBL/GenBank/DDBJ databases">
        <authorList>
            <person name="Kallberg Y."/>
            <person name="Tangrot J."/>
            <person name="Rosling A."/>
        </authorList>
    </citation>
    <scope>NUCLEOTIDE SEQUENCE</scope>
    <source>
        <strain evidence="1">IL203A</strain>
    </source>
</reference>
<protein>
    <submittedName>
        <fullName evidence="1">11508_t:CDS:1</fullName>
    </submittedName>
</protein>
<proteinExistence type="predicted"/>
<keyword evidence="2" id="KW-1185">Reference proteome</keyword>
<gene>
    <name evidence="1" type="ORF">DHETER_LOCUS13641</name>
</gene>
<dbReference type="EMBL" id="CAJVPU010038204">
    <property type="protein sequence ID" value="CAG8734312.1"/>
    <property type="molecule type" value="Genomic_DNA"/>
</dbReference>
<name>A0ACA9Q597_9GLOM</name>
<evidence type="ECO:0000313" key="1">
    <source>
        <dbReference type="EMBL" id="CAG8734312.1"/>
    </source>
</evidence>
<evidence type="ECO:0000313" key="2">
    <source>
        <dbReference type="Proteomes" id="UP000789702"/>
    </source>
</evidence>
<accession>A0ACA9Q597</accession>
<dbReference type="Proteomes" id="UP000789702">
    <property type="component" value="Unassembled WGS sequence"/>
</dbReference>
<organism evidence="1 2">
    <name type="scientific">Dentiscutata heterogama</name>
    <dbReference type="NCBI Taxonomy" id="1316150"/>
    <lineage>
        <taxon>Eukaryota</taxon>
        <taxon>Fungi</taxon>
        <taxon>Fungi incertae sedis</taxon>
        <taxon>Mucoromycota</taxon>
        <taxon>Glomeromycotina</taxon>
        <taxon>Glomeromycetes</taxon>
        <taxon>Diversisporales</taxon>
        <taxon>Gigasporaceae</taxon>
        <taxon>Dentiscutata</taxon>
    </lineage>
</organism>